<dbReference type="InterPro" id="IPR002129">
    <property type="entry name" value="PyrdxlP-dep_de-COase"/>
</dbReference>
<dbReference type="InterPro" id="IPR015421">
    <property type="entry name" value="PyrdxlP-dep_Trfase_major"/>
</dbReference>
<dbReference type="EMBL" id="CP058322">
    <property type="protein sequence ID" value="QLD28387.1"/>
    <property type="molecule type" value="Genomic_DNA"/>
</dbReference>
<dbReference type="SUPFAM" id="SSF53383">
    <property type="entry name" value="PLP-dependent transferases"/>
    <property type="match status" value="1"/>
</dbReference>
<dbReference type="Proteomes" id="UP000509335">
    <property type="component" value="Chromosome"/>
</dbReference>
<evidence type="ECO:0000256" key="7">
    <source>
        <dbReference type="RuleBase" id="RU000382"/>
    </source>
</evidence>
<dbReference type="GeneID" id="301310342"/>
<dbReference type="GO" id="GO:0019752">
    <property type="term" value="P:carboxylic acid metabolic process"/>
    <property type="evidence" value="ECO:0007669"/>
    <property type="project" value="InterPro"/>
</dbReference>
<dbReference type="GO" id="GO:0004058">
    <property type="term" value="F:aromatic-L-amino-acid decarboxylase activity"/>
    <property type="evidence" value="ECO:0007669"/>
    <property type="project" value="UniProtKB-ARBA"/>
</dbReference>
<gene>
    <name evidence="8" type="ORF">HXZ27_06670</name>
</gene>
<keyword evidence="4 6" id="KW-0663">Pyridoxal phosphate</keyword>
<sequence>MQESNRTETVAAGSAARQVDAVLPPAGSLAGLDYVQALTAVALETLREVTLDRPGPVTAGGPAAVREAARRSLGGPLLPAEPGYPLETFRRFVRDYATWSVDVSHPAAVARMQCPPTPVAAAAELVVGILNQSLHAWESGPYALELERYVIRELGELVGYGPDAGGTITAGGSISNLMAVLAARDRVLAQRCGWRPFAQGLTGLDKRPVVLATDATHFSIGRAVGIVGLGEDMIVRVPSDELGRLLPEELERTLAGLPEDVVPVAAIACVGATDQGWVDDVAALAEVTRRHGVWLHADAAYGGGALFSPRLRPRLDGIAEADSVTLDLHKFGWTSATSGIFLVRDASVMTPLAQQTTTLNADDDAEAGFIGLYGNSVQATRRAEAFKIAVTMNALGRDGMAAMVDGCHDLACYAADRVEAEPALELAARPSLSTVLLRYRHDGDVDAFNGELRRQLMTRGVTLLARTRVRRPDGSSPVFLKLMLLNPATTTDELDRVIDDILATAADLERSAQASR</sequence>
<protein>
    <submittedName>
        <fullName evidence="8">Pyridoxal-dependent decarboxylase</fullName>
    </submittedName>
</protein>
<evidence type="ECO:0000256" key="3">
    <source>
        <dbReference type="ARBA" id="ARBA00022793"/>
    </source>
</evidence>
<dbReference type="AlphaFoldDB" id="A0A7H8XTN0"/>
<dbReference type="InterPro" id="IPR015424">
    <property type="entry name" value="PyrdxlP-dep_Trfase"/>
</dbReference>
<accession>A0A7H8XTN0</accession>
<dbReference type="RefSeq" id="WP_178067131.1">
    <property type="nucleotide sequence ID" value="NZ_JBICTT010000006.1"/>
</dbReference>
<dbReference type="PANTHER" id="PTHR45677">
    <property type="entry name" value="GLUTAMATE DECARBOXYLASE-RELATED"/>
    <property type="match status" value="1"/>
</dbReference>
<evidence type="ECO:0000313" key="8">
    <source>
        <dbReference type="EMBL" id="QLD28387.1"/>
    </source>
</evidence>
<reference evidence="8 9" key="1">
    <citation type="submission" date="2020-07" db="EMBL/GenBank/DDBJ databases">
        <title>A bifunctional nitrone conjugated secondary metabolite targeting the ribosome.</title>
        <authorList>
            <person name="Limbrick E.M."/>
            <person name="Graf M."/>
            <person name="Derewacz D.K."/>
            <person name="Nguyen F."/>
            <person name="Spraggins J.M."/>
            <person name="Wieland M."/>
            <person name="Ynigez-Gutierrez A.E."/>
            <person name="Reisman B.J."/>
            <person name="Zinshteyn B."/>
            <person name="McCulloch K."/>
            <person name="Iverson T.M."/>
            <person name="Green R."/>
            <person name="Wilson D.N."/>
            <person name="Bachmann B.O."/>
        </authorList>
    </citation>
    <scope>NUCLEOTIDE SEQUENCE [LARGE SCALE GENOMIC DNA]</scope>
    <source>
        <strain evidence="9">aurantiaca</strain>
    </source>
</reference>
<comment type="similarity">
    <text evidence="2 7">Belongs to the group II decarboxylase family.</text>
</comment>
<evidence type="ECO:0000313" key="9">
    <source>
        <dbReference type="Proteomes" id="UP000509335"/>
    </source>
</evidence>
<evidence type="ECO:0000256" key="4">
    <source>
        <dbReference type="ARBA" id="ARBA00022898"/>
    </source>
</evidence>
<name>A0A7H8XTN0_9ACTN</name>
<dbReference type="InterPro" id="IPR015422">
    <property type="entry name" value="PyrdxlP-dep_Trfase_small"/>
</dbReference>
<keyword evidence="3" id="KW-0210">Decarboxylase</keyword>
<evidence type="ECO:0000256" key="2">
    <source>
        <dbReference type="ARBA" id="ARBA00009533"/>
    </source>
</evidence>
<dbReference type="Gene3D" id="3.40.640.10">
    <property type="entry name" value="Type I PLP-dependent aspartate aminotransferase-like (Major domain)"/>
    <property type="match status" value="1"/>
</dbReference>
<dbReference type="GO" id="GO:0005737">
    <property type="term" value="C:cytoplasm"/>
    <property type="evidence" value="ECO:0007669"/>
    <property type="project" value="TreeGrafter"/>
</dbReference>
<organism evidence="8 9">
    <name type="scientific">Micromonospora carbonacea</name>
    <dbReference type="NCBI Taxonomy" id="47853"/>
    <lineage>
        <taxon>Bacteria</taxon>
        <taxon>Bacillati</taxon>
        <taxon>Actinomycetota</taxon>
        <taxon>Actinomycetes</taxon>
        <taxon>Micromonosporales</taxon>
        <taxon>Micromonosporaceae</taxon>
        <taxon>Micromonospora</taxon>
    </lineage>
</organism>
<evidence type="ECO:0000256" key="6">
    <source>
        <dbReference type="PIRSR" id="PIRSR602129-50"/>
    </source>
</evidence>
<dbReference type="GO" id="GO:0030170">
    <property type="term" value="F:pyridoxal phosphate binding"/>
    <property type="evidence" value="ECO:0007669"/>
    <property type="project" value="InterPro"/>
</dbReference>
<dbReference type="PANTHER" id="PTHR45677:SF8">
    <property type="entry name" value="CYSTEINE SULFINIC ACID DECARBOXYLASE"/>
    <property type="match status" value="1"/>
</dbReference>
<proteinExistence type="inferred from homology"/>
<dbReference type="Pfam" id="PF00282">
    <property type="entry name" value="Pyridoxal_deC"/>
    <property type="match status" value="1"/>
</dbReference>
<dbReference type="Gene3D" id="3.90.1150.10">
    <property type="entry name" value="Aspartate Aminotransferase, domain 1"/>
    <property type="match status" value="1"/>
</dbReference>
<feature type="modified residue" description="N6-(pyridoxal phosphate)lysine" evidence="6">
    <location>
        <position position="330"/>
    </location>
</feature>
<comment type="cofactor">
    <cofactor evidence="1 6 7">
        <name>pyridoxal 5'-phosphate</name>
        <dbReference type="ChEBI" id="CHEBI:597326"/>
    </cofactor>
</comment>
<keyword evidence="5 7" id="KW-0456">Lyase</keyword>
<dbReference type="KEGG" id="mcab:HXZ27_06670"/>
<evidence type="ECO:0000256" key="1">
    <source>
        <dbReference type="ARBA" id="ARBA00001933"/>
    </source>
</evidence>
<evidence type="ECO:0000256" key="5">
    <source>
        <dbReference type="ARBA" id="ARBA00023239"/>
    </source>
</evidence>